<feature type="non-terminal residue" evidence="2">
    <location>
        <position position="1"/>
    </location>
</feature>
<feature type="region of interest" description="Disordered" evidence="1">
    <location>
        <begin position="168"/>
        <end position="188"/>
    </location>
</feature>
<proteinExistence type="predicted"/>
<organism evidence="2">
    <name type="scientific">Prunus dulcis</name>
    <name type="common">Almond</name>
    <name type="synonym">Amygdalus dulcis</name>
    <dbReference type="NCBI Taxonomy" id="3755"/>
    <lineage>
        <taxon>Eukaryota</taxon>
        <taxon>Viridiplantae</taxon>
        <taxon>Streptophyta</taxon>
        <taxon>Embryophyta</taxon>
        <taxon>Tracheophyta</taxon>
        <taxon>Spermatophyta</taxon>
        <taxon>Magnoliopsida</taxon>
        <taxon>eudicotyledons</taxon>
        <taxon>Gunneridae</taxon>
        <taxon>Pentapetalae</taxon>
        <taxon>rosids</taxon>
        <taxon>fabids</taxon>
        <taxon>Rosales</taxon>
        <taxon>Rosaceae</taxon>
        <taxon>Amygdaloideae</taxon>
        <taxon>Amygdaleae</taxon>
        <taxon>Prunus</taxon>
    </lineage>
</organism>
<dbReference type="AlphaFoldDB" id="A0A4Y1RJG7"/>
<dbReference type="EMBL" id="AP019301">
    <property type="protein sequence ID" value="BBH03873.1"/>
    <property type="molecule type" value="Genomic_DNA"/>
</dbReference>
<evidence type="ECO:0000256" key="1">
    <source>
        <dbReference type="SAM" id="MobiDB-lite"/>
    </source>
</evidence>
<dbReference type="PANTHER" id="PTHR34778:SF2">
    <property type="entry name" value="OS02G0580700 PROTEIN"/>
    <property type="match status" value="1"/>
</dbReference>
<evidence type="ECO:0000313" key="2">
    <source>
        <dbReference type="EMBL" id="BBH03873.1"/>
    </source>
</evidence>
<sequence length="652" mass="73383">RPRHRWRDRNHGAARGGGGDPTNKKSAQLKIQPHRVVAGWLVRRRGNITRLGLKISNGFSALAKMEESELKLTALKKAYAEIILNTAKEAAARIVVSERKALLFQRELFSTKEEAFRMLLRLKQMLDSKACEAKMMSSSQQKKIDELEAQLQEAEDIVKDLREELSEAQTQLEKATKNQPQPLAGESLDSDTAAPGLMISQLSSHIDAVATYEKNSILNGTCEGSRCYSTNDALKDRYCVPNPDFASLVMRSKEPELYRNGCTQRIRAFERNLLDGNLSLSGLVDDAKNATFIRGDDEGKGMCNMPKPKVGNTHGVEKNQEQLKVMQLDGSHIQAPAFKSFQNKRKRAARYRRSKAPSCRYLPHQFKEMHQDLSCTITSASSINNNVLTDNASKKSEDEIRKVTESILTPKLLSDTTEMSTRSGFSNVTDNDAGFVRPCSVQKAMDNDKMIIEESELTRQESLSAEKLEILACKTDVEKDNRPLNKSDMRASDLDGGTASQRADNKFLKYTFCRKRKKETLSSPERLSLLDNDTLERKTGEEQNVSLEPQKSSLLTESSRESRRLAQVARQMPWSRIGFVFDLLVAHPFFHLLYLCQRRSGGNRDLDGLCLGMARTLKLNYKENQIHCLCYKDSKHGFGSGKIDSSIVEEEV</sequence>
<feature type="compositionally biased region" description="Polar residues" evidence="1">
    <location>
        <begin position="542"/>
        <end position="551"/>
    </location>
</feature>
<dbReference type="PANTHER" id="PTHR34778">
    <property type="entry name" value="OS02G0580700 PROTEIN"/>
    <property type="match status" value="1"/>
</dbReference>
<feature type="compositionally biased region" description="Polar residues" evidence="1">
    <location>
        <begin position="168"/>
        <end position="181"/>
    </location>
</feature>
<accession>A0A4Y1RJG7</accession>
<feature type="region of interest" description="Disordered" evidence="1">
    <location>
        <begin position="531"/>
        <end position="559"/>
    </location>
</feature>
<gene>
    <name evidence="2" type="ORF">Prudu_014866</name>
</gene>
<reference evidence="2" key="1">
    <citation type="journal article" date="2019" name="Science">
        <title>Mutation of a bHLH transcription factor allowed almond domestication.</title>
        <authorList>
            <person name="Sanchez-Perez R."/>
            <person name="Pavan S."/>
            <person name="Mazzeo R."/>
            <person name="Moldovan C."/>
            <person name="Aiese Cigliano R."/>
            <person name="Del Cueto J."/>
            <person name="Ricciardi F."/>
            <person name="Lotti C."/>
            <person name="Ricciardi L."/>
            <person name="Dicenta F."/>
            <person name="Lopez-Marques R.L."/>
            <person name="Lindberg Moller B."/>
        </authorList>
    </citation>
    <scope>NUCLEOTIDE SEQUENCE</scope>
</reference>
<feature type="compositionally biased region" description="Basic and acidic residues" evidence="1">
    <location>
        <begin position="480"/>
        <end position="493"/>
    </location>
</feature>
<feature type="region of interest" description="Disordered" evidence="1">
    <location>
        <begin position="480"/>
        <end position="499"/>
    </location>
</feature>
<feature type="region of interest" description="Disordered" evidence="1">
    <location>
        <begin position="1"/>
        <end position="28"/>
    </location>
</feature>
<name>A0A4Y1RJG7_PRUDU</name>
<protein>
    <submittedName>
        <fullName evidence="2">Uncharacterized protein</fullName>
    </submittedName>
</protein>